<reference evidence="5 6" key="1">
    <citation type="submission" date="2019-07" db="EMBL/GenBank/DDBJ databases">
        <title>Genomes of Cafeteria roenbergensis.</title>
        <authorList>
            <person name="Fischer M.G."/>
            <person name="Hackl T."/>
            <person name="Roman M."/>
        </authorList>
    </citation>
    <scope>NUCLEOTIDE SEQUENCE [LARGE SCALE GENOMIC DNA]</scope>
    <source>
        <strain evidence="3 6">Cflag</strain>
        <strain evidence="4 5">E4-10P</strain>
    </source>
</reference>
<comment type="similarity">
    <text evidence="1">Belongs to the DNA2/NAM7 helicase family.</text>
</comment>
<keyword evidence="1" id="KW-0511">Multifunctional enzyme</keyword>
<dbReference type="Proteomes" id="UP000325113">
    <property type="component" value="Unassembled WGS sequence"/>
</dbReference>
<keyword evidence="1" id="KW-0347">Helicase</keyword>
<accession>A0A5A8EDS2</accession>
<dbReference type="PANTHER" id="PTHR10887:SF433">
    <property type="entry name" value="DNA REPLICATION ATP-DEPENDENT HELICASE_NUCLEASE DNA2"/>
    <property type="match status" value="1"/>
</dbReference>
<dbReference type="EMBL" id="VLTO01000018">
    <property type="protein sequence ID" value="KAA0174857.1"/>
    <property type="molecule type" value="Genomic_DNA"/>
</dbReference>
<dbReference type="GO" id="GO:0051539">
    <property type="term" value="F:4 iron, 4 sulfur cluster binding"/>
    <property type="evidence" value="ECO:0007669"/>
    <property type="project" value="UniProtKB-UniRule"/>
</dbReference>
<evidence type="ECO:0000259" key="2">
    <source>
        <dbReference type="Pfam" id="PF13087"/>
    </source>
</evidence>
<organism evidence="4 5">
    <name type="scientific">Cafeteria roenbergensis</name>
    <name type="common">Marine flagellate</name>
    <dbReference type="NCBI Taxonomy" id="33653"/>
    <lineage>
        <taxon>Eukaryota</taxon>
        <taxon>Sar</taxon>
        <taxon>Stramenopiles</taxon>
        <taxon>Bigyra</taxon>
        <taxon>Opalozoa</taxon>
        <taxon>Bicosoecida</taxon>
        <taxon>Cafeteriaceae</taxon>
        <taxon>Cafeteria</taxon>
    </lineage>
</organism>
<keyword evidence="1" id="KW-0479">Metal-binding</keyword>
<evidence type="ECO:0000313" key="5">
    <source>
        <dbReference type="Proteomes" id="UP000322899"/>
    </source>
</evidence>
<keyword evidence="1" id="KW-0004">4Fe-4S</keyword>
<proteinExistence type="inferred from homology"/>
<dbReference type="GO" id="GO:0005634">
    <property type="term" value="C:nucleus"/>
    <property type="evidence" value="ECO:0007669"/>
    <property type="project" value="UniProtKB-SubCell"/>
</dbReference>
<comment type="caution">
    <text evidence="4">The sequence shown here is derived from an EMBL/GenBank/DDBJ whole genome shotgun (WGS) entry which is preliminary data.</text>
</comment>
<dbReference type="EC" id="3.6.4.12" evidence="1"/>
<evidence type="ECO:0000313" key="4">
    <source>
        <dbReference type="EMBL" id="KAA0174857.1"/>
    </source>
</evidence>
<dbReference type="Pfam" id="PF13087">
    <property type="entry name" value="AAA_12"/>
    <property type="match status" value="1"/>
</dbReference>
<comment type="function">
    <text evidence="1">Key enzyme involved in DNA replication and DNA repair. Involved in Okazaki fragments processing by cleaving long flaps that escape FEN1: flaps that are longer than 27 nucleotides are coated by replication protein A complex (RPA), leading to recruit DNA2 which cleaves the flap until it is too short to bind RPA and becomes a substrate for FEN1. Also involved in 5'-end resection of DNA during double-strand break (DSB) repair by mediating the cleavage of 5'-ssDNA.</text>
</comment>
<keyword evidence="1" id="KW-0540">Nuclease</keyword>
<dbReference type="Gene3D" id="3.40.50.300">
    <property type="entry name" value="P-loop containing nucleotide triphosphate hydrolases"/>
    <property type="match status" value="1"/>
</dbReference>
<dbReference type="InterPro" id="IPR045055">
    <property type="entry name" value="DNA2/NAM7-like"/>
</dbReference>
<dbReference type="GO" id="GO:0046872">
    <property type="term" value="F:metal ion binding"/>
    <property type="evidence" value="ECO:0007669"/>
    <property type="project" value="UniProtKB-UniRule"/>
</dbReference>
<dbReference type="GO" id="GO:0003677">
    <property type="term" value="F:DNA binding"/>
    <property type="evidence" value="ECO:0007669"/>
    <property type="project" value="UniProtKB-UniRule"/>
</dbReference>
<comment type="subcellular location">
    <subcellularLocation>
        <location evidence="1">Nucleus</location>
    </subcellularLocation>
    <subcellularLocation>
        <location evidence="1">Chromosome</location>
    </subcellularLocation>
</comment>
<dbReference type="GO" id="GO:0005524">
    <property type="term" value="F:ATP binding"/>
    <property type="evidence" value="ECO:0007669"/>
    <property type="project" value="UniProtKB-UniRule"/>
</dbReference>
<keyword evidence="1" id="KW-0235">DNA replication</keyword>
<dbReference type="GO" id="GO:0033567">
    <property type="term" value="P:DNA replication, Okazaki fragment processing"/>
    <property type="evidence" value="ECO:0007669"/>
    <property type="project" value="UniProtKB-UniRule"/>
</dbReference>
<protein>
    <recommendedName>
        <fullName evidence="1">DNA replication ATP-dependent helicase/nuclease</fullName>
        <ecNumber evidence="1">3.1.-.-</ecNumber>
        <ecNumber evidence="1">3.6.4.12</ecNumber>
    </recommendedName>
</protein>
<dbReference type="OrthoDB" id="6513042at2759"/>
<evidence type="ECO:0000256" key="1">
    <source>
        <dbReference type="RuleBase" id="RU367041"/>
    </source>
</evidence>
<dbReference type="InterPro" id="IPR027417">
    <property type="entry name" value="P-loop_NTPase"/>
</dbReference>
<dbReference type="GO" id="GO:0071932">
    <property type="term" value="P:replication fork reversal"/>
    <property type="evidence" value="ECO:0007669"/>
    <property type="project" value="TreeGrafter"/>
</dbReference>
<dbReference type="Proteomes" id="UP000322899">
    <property type="component" value="Unassembled WGS sequence"/>
</dbReference>
<dbReference type="CDD" id="cd18808">
    <property type="entry name" value="SF1_C_Upf1"/>
    <property type="match status" value="1"/>
</dbReference>
<keyword evidence="1" id="KW-0408">Iron</keyword>
<dbReference type="AlphaFoldDB" id="A0A5A8EDS2"/>
<keyword evidence="1" id="KW-0234">DNA repair</keyword>
<dbReference type="GO" id="GO:0017108">
    <property type="term" value="F:5'-flap endonuclease activity"/>
    <property type="evidence" value="ECO:0007669"/>
    <property type="project" value="UniProtKB-UniRule"/>
</dbReference>
<dbReference type="PANTHER" id="PTHR10887">
    <property type="entry name" value="DNA2/NAM7 HELICASE FAMILY"/>
    <property type="match status" value="1"/>
</dbReference>
<comment type="catalytic activity">
    <reaction evidence="1">
        <text>ATP + H2O = ADP + phosphate + H(+)</text>
        <dbReference type="Rhea" id="RHEA:13065"/>
        <dbReference type="ChEBI" id="CHEBI:15377"/>
        <dbReference type="ChEBI" id="CHEBI:15378"/>
        <dbReference type="ChEBI" id="CHEBI:30616"/>
        <dbReference type="ChEBI" id="CHEBI:43474"/>
        <dbReference type="ChEBI" id="CHEBI:456216"/>
        <dbReference type="EC" id="3.6.4.12"/>
    </reaction>
</comment>
<dbReference type="GO" id="GO:0017116">
    <property type="term" value="F:single-stranded DNA helicase activity"/>
    <property type="evidence" value="ECO:0007669"/>
    <property type="project" value="UniProtKB-UniRule"/>
</dbReference>
<dbReference type="GO" id="GO:0005737">
    <property type="term" value="C:cytoplasm"/>
    <property type="evidence" value="ECO:0007669"/>
    <property type="project" value="TreeGrafter"/>
</dbReference>
<dbReference type="InterPro" id="IPR041679">
    <property type="entry name" value="DNA2/NAM7-like_C"/>
</dbReference>
<sequence length="106" mass="11313">MDLSAVEVATVDRYQGRDKDAVVVSLVRANSSGSLGSLLSDVRRVNVMLTRAKRKLVFVGSAATIEAAGPDHPMYRLESAAKRVGTVAPVEPDSMWSPAACERALL</sequence>
<keyword evidence="1" id="KW-0238">DNA-binding</keyword>
<keyword evidence="1" id="KW-0067">ATP-binding</keyword>
<evidence type="ECO:0000313" key="6">
    <source>
        <dbReference type="Proteomes" id="UP000325113"/>
    </source>
</evidence>
<name>A0A5A8EDS2_CAFRO</name>
<keyword evidence="1" id="KW-0547">Nucleotide-binding</keyword>
<dbReference type="EMBL" id="VLTM01000226">
    <property type="protein sequence ID" value="KAA0145809.1"/>
    <property type="molecule type" value="Genomic_DNA"/>
</dbReference>
<gene>
    <name evidence="4" type="ORF">FNF27_03572</name>
    <name evidence="3" type="ORF">FNF31_07952</name>
</gene>
<dbReference type="GO" id="GO:0005694">
    <property type="term" value="C:chromosome"/>
    <property type="evidence" value="ECO:0007669"/>
    <property type="project" value="UniProtKB-SubCell"/>
</dbReference>
<dbReference type="InterPro" id="IPR047187">
    <property type="entry name" value="SF1_C_Upf1"/>
</dbReference>
<dbReference type="EC" id="3.1.-.-" evidence="1"/>
<keyword evidence="1" id="KW-0411">Iron-sulfur</keyword>
<keyword evidence="1" id="KW-0378">Hydrolase</keyword>
<evidence type="ECO:0000313" key="3">
    <source>
        <dbReference type="EMBL" id="KAA0145809.1"/>
    </source>
</evidence>
<keyword evidence="1" id="KW-0539">Nucleus</keyword>
<keyword evidence="1" id="KW-0227">DNA damage</keyword>
<feature type="domain" description="DNA2/NAM7 helicase-like C-terminal" evidence="2">
    <location>
        <begin position="5"/>
        <end position="62"/>
    </location>
</feature>
<dbReference type="GO" id="GO:0006281">
    <property type="term" value="P:DNA repair"/>
    <property type="evidence" value="ECO:0007669"/>
    <property type="project" value="UniProtKB-KW"/>
</dbReference>
<keyword evidence="1" id="KW-0158">Chromosome</keyword>
<dbReference type="SUPFAM" id="SSF52540">
    <property type="entry name" value="P-loop containing nucleoside triphosphate hydrolases"/>
    <property type="match status" value="1"/>
</dbReference>